<keyword evidence="1" id="KW-0472">Membrane</keyword>
<dbReference type="EMBL" id="CP026118">
    <property type="protein sequence ID" value="QAS51525.1"/>
    <property type="molecule type" value="Genomic_DNA"/>
</dbReference>
<sequence length="201" mass="23028">MKLRSMLLGKVLMKFLWVDIGLTALLMINIIIARFGESGGTFLTYDLTVSLLISLNVVIYHVIYLFWLFKVHIDLQELDDTYPITPGGALARVLIPIYNLYGLWNVYSTMANHLKKISYLNELGMKLAIYIPFYYTLHLVMRGVNSFILRKSAEESFSNLWFISYIGDVALVVMYILIIKAVSTGLFGLSEHFDSNYDDET</sequence>
<feature type="transmembrane region" description="Helical" evidence="1">
    <location>
        <begin position="127"/>
        <end position="148"/>
    </location>
</feature>
<feature type="transmembrane region" description="Helical" evidence="1">
    <location>
        <begin position="160"/>
        <end position="179"/>
    </location>
</feature>
<evidence type="ECO:0000256" key="1">
    <source>
        <dbReference type="SAM" id="Phobius"/>
    </source>
</evidence>
<dbReference type="RefSeq" id="WP_128523353.1">
    <property type="nucleotide sequence ID" value="NZ_CP026118.1"/>
</dbReference>
<reference evidence="2 3" key="1">
    <citation type="submission" date="2018-01" db="EMBL/GenBank/DDBJ databases">
        <title>The whole genome sequencing and assembly of Halobacillus litoralis ERB031 strain.</title>
        <authorList>
            <person name="Lee S.-J."/>
            <person name="Park M.-K."/>
            <person name="Kim J.-Y."/>
            <person name="Lee Y.-J."/>
            <person name="Yi H."/>
            <person name="Bahn Y.-S."/>
            <person name="Kim J.F."/>
            <person name="Lee D.-W."/>
        </authorList>
    </citation>
    <scope>NUCLEOTIDE SEQUENCE [LARGE SCALE GENOMIC DNA]</scope>
    <source>
        <strain evidence="2 3">ERB 031</strain>
    </source>
</reference>
<dbReference type="AlphaFoldDB" id="A0A410M9X8"/>
<gene>
    <name evidence="2" type="ORF">HLI_04455</name>
</gene>
<proteinExistence type="predicted"/>
<keyword evidence="1" id="KW-1133">Transmembrane helix</keyword>
<dbReference type="KEGG" id="hli:HLI_04455"/>
<protein>
    <recommendedName>
        <fullName evidence="4">DUF4328 domain-containing protein</fullName>
    </recommendedName>
</protein>
<accession>A0A410M9X8</accession>
<dbReference type="Proteomes" id="UP000287756">
    <property type="component" value="Chromosome"/>
</dbReference>
<feature type="transmembrane region" description="Helical" evidence="1">
    <location>
        <begin position="12"/>
        <end position="35"/>
    </location>
</feature>
<dbReference type="OrthoDB" id="485492at2"/>
<name>A0A410M9X8_9BACI</name>
<evidence type="ECO:0008006" key="4">
    <source>
        <dbReference type="Google" id="ProtNLM"/>
    </source>
</evidence>
<feature type="transmembrane region" description="Helical" evidence="1">
    <location>
        <begin position="47"/>
        <end position="69"/>
    </location>
</feature>
<keyword evidence="1" id="KW-0812">Transmembrane</keyword>
<feature type="transmembrane region" description="Helical" evidence="1">
    <location>
        <begin position="89"/>
        <end position="107"/>
    </location>
</feature>
<evidence type="ECO:0000313" key="3">
    <source>
        <dbReference type="Proteomes" id="UP000287756"/>
    </source>
</evidence>
<evidence type="ECO:0000313" key="2">
    <source>
        <dbReference type="EMBL" id="QAS51525.1"/>
    </source>
</evidence>
<organism evidence="2 3">
    <name type="scientific">Halobacillus litoralis</name>
    <dbReference type="NCBI Taxonomy" id="45668"/>
    <lineage>
        <taxon>Bacteria</taxon>
        <taxon>Bacillati</taxon>
        <taxon>Bacillota</taxon>
        <taxon>Bacilli</taxon>
        <taxon>Bacillales</taxon>
        <taxon>Bacillaceae</taxon>
        <taxon>Halobacillus</taxon>
    </lineage>
</organism>